<dbReference type="SUPFAM" id="SSF56104">
    <property type="entry name" value="SAICAR synthase-like"/>
    <property type="match status" value="1"/>
</dbReference>
<dbReference type="InterPro" id="IPR023610">
    <property type="entry name" value="PInositol-4/5-P-5/4-kinase"/>
</dbReference>
<comment type="caution">
    <text evidence="3">The sequence shown here is derived from an EMBL/GenBank/DDBJ whole genome shotgun (WGS) entry which is preliminary data.</text>
</comment>
<dbReference type="AlphaFoldDB" id="A0A8J6C9S2"/>
<gene>
    <name evidence="3" type="ORF">KFE25_004822</name>
</gene>
<evidence type="ECO:0000313" key="3">
    <source>
        <dbReference type="EMBL" id="KAG8463311.1"/>
    </source>
</evidence>
<sequence>MGAAMRTAASWRSGRRPLSPACRAQTAPASARAAGDGDKRRQRRQRRCAASAGRAPPREPRRARAPGGRVGHVGALAQRRFERLAPACERNSESRPDGTRHYARGLFERVRADCGVDAAEYSRFFPPASAVEAAAFEASSSDGARWRSFLMESNAQNAAAAAAGQDGRAGDAAAAAAAVAAILKGESIFVVVRNFLPATSELAPRGDPPPTCSAHPPSRAALNPLTTFDLKGATVNRRALTDSKMRGRGLARARAAAAACSHGGGASARCDARDGWAGAAGVGGATSVIVSPPSPRAAGPLSCGRPGALSSANDGEASGPGGSGGGTSRPSRAPAAHASCAYGTLRDLEWVETAQAVHLSAAERDELRDTLERDVAMLARAGMVDHSLLVGVAHVPAELAGEEKEALLAALRRAGGRVSRHRQTIYFIGLIDCLSAWGRGWKAQGLALRWAHAALCLPGLALGITAPPPELYAERFLTFVNLHRSARERAAARRAAAIGGGPHARGARGVVVLSVGVARARAAAGADPRGARDATSSH</sequence>
<protein>
    <recommendedName>
        <fullName evidence="2">PIPK domain-containing protein</fullName>
    </recommendedName>
</protein>
<dbReference type="Pfam" id="PF01504">
    <property type="entry name" value="PIP5K"/>
    <property type="match status" value="1"/>
</dbReference>
<feature type="compositionally biased region" description="Low complexity" evidence="1">
    <location>
        <begin position="20"/>
        <end position="34"/>
    </location>
</feature>
<evidence type="ECO:0000256" key="1">
    <source>
        <dbReference type="SAM" id="MobiDB-lite"/>
    </source>
</evidence>
<name>A0A8J6C9S2_DIALT</name>
<dbReference type="PANTHER" id="PTHR23086">
    <property type="entry name" value="PHOSPHATIDYLINOSITOL-4-PHOSPHATE 5-KINASE"/>
    <property type="match status" value="1"/>
</dbReference>
<dbReference type="OrthoDB" id="20783at2759"/>
<dbReference type="GO" id="GO:0016308">
    <property type="term" value="F:1-phosphatidylinositol-4-phosphate 5-kinase activity"/>
    <property type="evidence" value="ECO:0007669"/>
    <property type="project" value="TreeGrafter"/>
</dbReference>
<dbReference type="Proteomes" id="UP000751190">
    <property type="component" value="Unassembled WGS sequence"/>
</dbReference>
<proteinExistence type="predicted"/>
<dbReference type="EMBL" id="JAGTXO010000016">
    <property type="protein sequence ID" value="KAG8463311.1"/>
    <property type="molecule type" value="Genomic_DNA"/>
</dbReference>
<evidence type="ECO:0000313" key="4">
    <source>
        <dbReference type="Proteomes" id="UP000751190"/>
    </source>
</evidence>
<dbReference type="PANTHER" id="PTHR23086:SF8">
    <property type="entry name" value="PHOSPHATIDYLINOSITOL 5-PHOSPHATE 4-KINASE, ISOFORM A"/>
    <property type="match status" value="1"/>
</dbReference>
<reference evidence="3" key="1">
    <citation type="submission" date="2021-05" db="EMBL/GenBank/DDBJ databases">
        <title>The genome of the haptophyte Pavlova lutheri (Diacronema luteri, Pavlovales) - a model for lipid biosynthesis in eukaryotic algae.</title>
        <authorList>
            <person name="Hulatt C.J."/>
            <person name="Posewitz M.C."/>
        </authorList>
    </citation>
    <scope>NUCLEOTIDE SEQUENCE</scope>
    <source>
        <strain evidence="3">NIVA-4/92</strain>
    </source>
</reference>
<feature type="region of interest" description="Disordered" evidence="1">
    <location>
        <begin position="290"/>
        <end position="335"/>
    </location>
</feature>
<dbReference type="InterPro" id="IPR027483">
    <property type="entry name" value="PInositol-4-P-4/5-kinase_C_sf"/>
</dbReference>
<dbReference type="InterPro" id="IPR002498">
    <property type="entry name" value="PInositol-4-P-4/5-kinase_core"/>
</dbReference>
<feature type="domain" description="PIPK" evidence="2">
    <location>
        <begin position="226"/>
        <end position="397"/>
    </location>
</feature>
<dbReference type="GO" id="GO:0046854">
    <property type="term" value="P:phosphatidylinositol phosphate biosynthetic process"/>
    <property type="evidence" value="ECO:0007669"/>
    <property type="project" value="TreeGrafter"/>
</dbReference>
<organism evidence="3 4">
    <name type="scientific">Diacronema lutheri</name>
    <name type="common">Unicellular marine alga</name>
    <name type="synonym">Monochrysis lutheri</name>
    <dbReference type="NCBI Taxonomy" id="2081491"/>
    <lineage>
        <taxon>Eukaryota</taxon>
        <taxon>Haptista</taxon>
        <taxon>Haptophyta</taxon>
        <taxon>Pavlovophyceae</taxon>
        <taxon>Pavlovales</taxon>
        <taxon>Pavlovaceae</taxon>
        <taxon>Diacronema</taxon>
    </lineage>
</organism>
<feature type="region of interest" description="Disordered" evidence="1">
    <location>
        <begin position="1"/>
        <end position="69"/>
    </location>
</feature>
<accession>A0A8J6C9S2</accession>
<evidence type="ECO:0000259" key="2">
    <source>
        <dbReference type="Pfam" id="PF01504"/>
    </source>
</evidence>
<feature type="compositionally biased region" description="Gly residues" evidence="1">
    <location>
        <begin position="318"/>
        <end position="327"/>
    </location>
</feature>
<dbReference type="Gene3D" id="3.30.810.10">
    <property type="entry name" value="2-Layer Sandwich"/>
    <property type="match status" value="1"/>
</dbReference>
<dbReference type="GO" id="GO:0005886">
    <property type="term" value="C:plasma membrane"/>
    <property type="evidence" value="ECO:0007669"/>
    <property type="project" value="TreeGrafter"/>
</dbReference>
<keyword evidence="4" id="KW-1185">Reference proteome</keyword>